<dbReference type="Proteomes" id="UP001150904">
    <property type="component" value="Unassembled WGS sequence"/>
</dbReference>
<dbReference type="InterPro" id="IPR014043">
    <property type="entry name" value="Acyl_transferase_dom"/>
</dbReference>
<keyword evidence="2" id="KW-0597">Phosphoprotein</keyword>
<dbReference type="SMART" id="SM00827">
    <property type="entry name" value="PKS_AT"/>
    <property type="match status" value="1"/>
</dbReference>
<evidence type="ECO:0000313" key="12">
    <source>
        <dbReference type="Proteomes" id="UP001150904"/>
    </source>
</evidence>
<dbReference type="Gene3D" id="3.90.180.10">
    <property type="entry name" value="Medium-chain alcohol dehydrogenases, catalytic domain"/>
    <property type="match status" value="1"/>
</dbReference>
<dbReference type="Pfam" id="PF08240">
    <property type="entry name" value="ADH_N"/>
    <property type="match status" value="1"/>
</dbReference>
<feature type="region of interest" description="Disordered" evidence="7">
    <location>
        <begin position="433"/>
        <end position="457"/>
    </location>
</feature>
<dbReference type="InterPro" id="IPR013968">
    <property type="entry name" value="PKS_KR"/>
</dbReference>
<comment type="caution">
    <text evidence="11">The sequence shown here is derived from an EMBL/GenBank/DDBJ whole genome shotgun (WGS) entry which is preliminary data.</text>
</comment>
<gene>
    <name evidence="11" type="ORF">N7498_005045</name>
</gene>
<dbReference type="SUPFAM" id="SSF51735">
    <property type="entry name" value="NAD(P)-binding Rossmann-fold domains"/>
    <property type="match status" value="2"/>
</dbReference>
<dbReference type="InterPro" id="IPR016036">
    <property type="entry name" value="Malonyl_transacylase_ACP-bd"/>
</dbReference>
<dbReference type="InterPro" id="IPR056501">
    <property type="entry name" value="NAD-bd_HRPKS_sdrA"/>
</dbReference>
<dbReference type="Pfam" id="PF14765">
    <property type="entry name" value="PS-DH"/>
    <property type="match status" value="1"/>
</dbReference>
<keyword evidence="12" id="KW-1185">Reference proteome</keyword>
<dbReference type="InterPro" id="IPR020843">
    <property type="entry name" value="ER"/>
</dbReference>
<dbReference type="OrthoDB" id="329835at2759"/>
<dbReference type="GO" id="GO:0030639">
    <property type="term" value="P:polyketide biosynthetic process"/>
    <property type="evidence" value="ECO:0007669"/>
    <property type="project" value="UniProtKB-ARBA"/>
</dbReference>
<dbReference type="InterPro" id="IPR036291">
    <property type="entry name" value="NAD(P)-bd_dom_sf"/>
</dbReference>
<dbReference type="Pfam" id="PF13602">
    <property type="entry name" value="ADH_zinc_N_2"/>
    <property type="match status" value="1"/>
</dbReference>
<feature type="region of interest" description="Disordered" evidence="7">
    <location>
        <begin position="1271"/>
        <end position="1344"/>
    </location>
</feature>
<dbReference type="InterPro" id="IPR011032">
    <property type="entry name" value="GroES-like_sf"/>
</dbReference>
<evidence type="ECO:0000256" key="6">
    <source>
        <dbReference type="PROSITE-ProRule" id="PRU01363"/>
    </source>
</evidence>
<dbReference type="InterPro" id="IPR016035">
    <property type="entry name" value="Acyl_Trfase/lysoPLipase"/>
</dbReference>
<dbReference type="GO" id="GO:0031177">
    <property type="term" value="F:phosphopantetheine binding"/>
    <property type="evidence" value="ECO:0007669"/>
    <property type="project" value="InterPro"/>
</dbReference>
<dbReference type="SUPFAM" id="SSF52151">
    <property type="entry name" value="FabD/lysophospholipase-like"/>
    <property type="match status" value="1"/>
</dbReference>
<feature type="region of interest" description="C-terminal hotdog fold" evidence="6">
    <location>
        <begin position="1088"/>
        <end position="1244"/>
    </location>
</feature>
<dbReference type="InterPro" id="IPR013154">
    <property type="entry name" value="ADH-like_N"/>
</dbReference>
<evidence type="ECO:0000313" key="11">
    <source>
        <dbReference type="EMBL" id="KAJ5204166.1"/>
    </source>
</evidence>
<dbReference type="GO" id="GO:0004312">
    <property type="term" value="F:fatty acid synthase activity"/>
    <property type="evidence" value="ECO:0007669"/>
    <property type="project" value="TreeGrafter"/>
</dbReference>
<dbReference type="PROSITE" id="PS52019">
    <property type="entry name" value="PKS_MFAS_DH"/>
    <property type="match status" value="1"/>
</dbReference>
<dbReference type="Pfam" id="PF23297">
    <property type="entry name" value="ACP_SdgA_C"/>
    <property type="match status" value="1"/>
</dbReference>
<dbReference type="PANTHER" id="PTHR43775:SF13">
    <property type="entry name" value="POLYKETIDE SYNTHASE 1"/>
    <property type="match status" value="1"/>
</dbReference>
<dbReference type="Gene3D" id="1.10.1200.10">
    <property type="entry name" value="ACP-like"/>
    <property type="match status" value="1"/>
</dbReference>
<dbReference type="InterPro" id="IPR032821">
    <property type="entry name" value="PKS_assoc"/>
</dbReference>
<dbReference type="GO" id="GO:0006633">
    <property type="term" value="P:fatty acid biosynthetic process"/>
    <property type="evidence" value="ECO:0007669"/>
    <property type="project" value="InterPro"/>
</dbReference>
<keyword evidence="1" id="KW-0596">Phosphopantetheine</keyword>
<dbReference type="PANTHER" id="PTHR43775">
    <property type="entry name" value="FATTY ACID SYNTHASE"/>
    <property type="match status" value="1"/>
</dbReference>
<dbReference type="InterPro" id="IPR042104">
    <property type="entry name" value="PKS_dehydratase_sf"/>
</dbReference>
<dbReference type="InterPro" id="IPR049552">
    <property type="entry name" value="PKS_DH_N"/>
</dbReference>
<dbReference type="PROSITE" id="PS00606">
    <property type="entry name" value="KS3_1"/>
    <property type="match status" value="1"/>
</dbReference>
<dbReference type="SUPFAM" id="SSF47336">
    <property type="entry name" value="ACP-like"/>
    <property type="match status" value="1"/>
</dbReference>
<dbReference type="InterPro" id="IPR006162">
    <property type="entry name" value="Ppantetheine_attach_site"/>
</dbReference>
<dbReference type="InterPro" id="IPR057326">
    <property type="entry name" value="KR_dom"/>
</dbReference>
<protein>
    <submittedName>
        <fullName evidence="11">Type I iterative polyketide synthase</fullName>
    </submittedName>
</protein>
<dbReference type="Pfam" id="PF21089">
    <property type="entry name" value="PKS_DH_N"/>
    <property type="match status" value="1"/>
</dbReference>
<dbReference type="SMART" id="SM00829">
    <property type="entry name" value="PKS_ER"/>
    <property type="match status" value="1"/>
</dbReference>
<dbReference type="InterPro" id="IPR016039">
    <property type="entry name" value="Thiolase-like"/>
</dbReference>
<dbReference type="PROSITE" id="PS50075">
    <property type="entry name" value="CARRIER"/>
    <property type="match status" value="1"/>
</dbReference>
<dbReference type="InterPro" id="IPR014030">
    <property type="entry name" value="Ketoacyl_synth_N"/>
</dbReference>
<dbReference type="SUPFAM" id="SSF55048">
    <property type="entry name" value="Probable ACP-binding domain of malonyl-CoA ACP transacylase"/>
    <property type="match status" value="1"/>
</dbReference>
<dbReference type="InterPro" id="IPR050091">
    <property type="entry name" value="PKS_NRPS_Biosynth_Enz"/>
</dbReference>
<dbReference type="InterPro" id="IPR020841">
    <property type="entry name" value="PKS_Beta-ketoAc_synthase_dom"/>
</dbReference>
<dbReference type="Gene3D" id="3.40.47.10">
    <property type="match status" value="1"/>
</dbReference>
<dbReference type="InterPro" id="IPR014031">
    <property type="entry name" value="Ketoacyl_synth_C"/>
</dbReference>
<feature type="domain" description="Carrier" evidence="8">
    <location>
        <begin position="2164"/>
        <end position="2241"/>
    </location>
</feature>
<dbReference type="Pfam" id="PF00698">
    <property type="entry name" value="Acyl_transf_1"/>
    <property type="match status" value="1"/>
</dbReference>
<dbReference type="Gene3D" id="3.40.50.720">
    <property type="entry name" value="NAD(P)-binding Rossmann-like Domain"/>
    <property type="match status" value="2"/>
</dbReference>
<dbReference type="Pfam" id="PF08659">
    <property type="entry name" value="KR"/>
    <property type="match status" value="1"/>
</dbReference>
<dbReference type="RefSeq" id="XP_058308645.1">
    <property type="nucleotide sequence ID" value="XM_058452107.1"/>
</dbReference>
<dbReference type="Pfam" id="PF23114">
    <property type="entry name" value="NAD-bd_HRPKS_sdrA"/>
    <property type="match status" value="1"/>
</dbReference>
<feature type="active site" description="Proton acceptor; for dehydratase activity" evidence="6">
    <location>
        <position position="957"/>
    </location>
</feature>
<name>A0A9W9MMP2_9EURO</name>
<dbReference type="EMBL" id="JAPQKR010000012">
    <property type="protein sequence ID" value="KAJ5204166.1"/>
    <property type="molecule type" value="Genomic_DNA"/>
</dbReference>
<evidence type="ECO:0000256" key="3">
    <source>
        <dbReference type="ARBA" id="ARBA00022603"/>
    </source>
</evidence>
<dbReference type="SMART" id="SM00825">
    <property type="entry name" value="PKS_KS"/>
    <property type="match status" value="1"/>
</dbReference>
<dbReference type="GO" id="GO:0016491">
    <property type="term" value="F:oxidoreductase activity"/>
    <property type="evidence" value="ECO:0007669"/>
    <property type="project" value="InterPro"/>
</dbReference>
<keyword evidence="3" id="KW-0489">Methyltransferase</keyword>
<accession>A0A9W9MMP2</accession>
<dbReference type="CDD" id="cd00833">
    <property type="entry name" value="PKS"/>
    <property type="match status" value="1"/>
</dbReference>
<dbReference type="InterPro" id="IPR018201">
    <property type="entry name" value="Ketoacyl_synth_AS"/>
</dbReference>
<evidence type="ECO:0000259" key="8">
    <source>
        <dbReference type="PROSITE" id="PS50075"/>
    </source>
</evidence>
<dbReference type="SMART" id="SM00822">
    <property type="entry name" value="PKS_KR"/>
    <property type="match status" value="1"/>
</dbReference>
<dbReference type="Gene3D" id="3.40.366.10">
    <property type="entry name" value="Malonyl-Coenzyme A Acyl Carrier Protein, domain 2"/>
    <property type="match status" value="1"/>
</dbReference>
<sequence length="2243" mass="243701">MDSTTNGTHSEQSPQPIAIIGYACRLSGHVVSPDDLWELCTRGRSGWAPIPKDRFSHGAYHHPNPSKPGTFNPAGGYFLDEDVSRFDAPFFNVTVQEAVSMDPQQRLLLETSYEALESAGIPKESLSGRNVGVFVGGNFSDYELNNLRDIDTTPPFQATGNAPSMQSNRISYYFNLSGPSFTVDTACSSSLVALHYAVQSLRSGESSEALVGGCRLNILPDYFVSMSTSQLFNDDGKTYSFDERAKSGFARGEGAGVVMLKPLDAALRDKDPIRAIIANSGVNQDGRTKGITLPNEHAQEELIKRVYKDAYMNPEDCGYAEMHGTGTKAGDPIESRAVHRALGGGRTPRNPLYIGSVKSNVGHLEGASGIASIIKAAMILEKGLLLPNCDFKKPNPNIPLNEWNMKVVTSTRPFPRGKKYVSVSNYGFGGTNAHVVLEKPPPPPTSEDNPEGDGDPKRRLFLISAADKESLKTRIKDFGVYFEQHPEVFEFSLFGNFCYSTGSKMSQLAYRVAVSATSLDDLGMRLAQLKINPARVLGAPKISWVFTGQGAQWAQMGIPLMDEYPVFASAMKRADQHLRDLGADFSLLEVLQKEASESQINSPHLSQPACTALQVALTDLLRSWGIKPDSVVGHSSGEIGAAYAAGIYDLEAAMTLAYRRGQMTSLLKSSYPDLHGTMMAVGASPEEIKPMLKLLKAYATIACVNSPSSVTVSGDVDAISELEVVLNEKSLFNRRLKIDVAYHSDHMKNVAEAYLNAIEAIKPATTGTATFFSSVTGEIAEPADLGPAYWVQNLTSTVLFANALGKMCADDESRPNMLMELGPHSALKGPILDTLKGVGPSASKIGYAPTVVRNVEPSQSVLDAAGGAYVRGADLDMKEVNFPNSKGKNRSFLRNLPRYPWQHGTRYWHQSRIADKHCHRDGKRNDVLGTMAMYSNDLEPTWRNIVRLDDVPWLREHKMQGMSVYPMAGYLAMATEAARRRAETHEMAFSQFEFREVKVGAALVLTDDVDSETVITLRPYAEGTRGNSDIWDEFRICSWNTKRAWTEHCTGLVRVRANKTQQTAVSNVAEAELKRIGAQTEKVMAAATYSIDIQNMYQVLSEVGAGYGACFQGLENCFSHPRHSRADLYLRDTKDVMPKNFEAPLTIHPVFLDALLHLVWPILGKGRMELDTLYMPTMVKNLIISNNISTVPGEFVKAWCNGGPSLPTPEPTKFDLWVTPQDSTEVLINMEGLIMTPLKETGGDRNGNVADLCYKLEWQPLAEAEAVLNGESQEPNGHMNGHATEPNGVHLTNGHATNGELTNGHVTNGELTNGHATNGELTNGHATNGELTNGHATNDELTNGYANGVHTEELLIVQYGKPDGTADKLSEAISNETVNWKPSISSMEETDSSEKHVVVLQTGIQSLRDLTVDTFANIKKTLLNSSHLLWVYRLDSPDAQMIVGLTRSLRSETMAKVATLGLETEDIQKPTGPILAAINALWPADGEKPCNDFEFRTHGSKLLVPRVLNDSAANCFVHNETHEKTISTQPFHQPGRRFKLEIASLGALDTLYFTDDNFGPLGDDDIEIEVMATGLNFKDIVVTMGQLAQPWIGIECSGVVSSIGKNVTSLKVGQRVMALPEGAYSTYARCRATSAAPIPEDMSFEVGATVPVVFCTAYYALVDLGHLEAGERVLIHAGAGGVGQAAIMLAQMIGAEIFVTVGSVEKKHFLMTQYGLRDDHIFYSRDSSFARGIKCATNGEGVDVVVNSLAGDLLRETWETLAPFGRFIEIGKADITKNTRLDMLPFEYNVSFASVDLTKVAQYKPKLMKRLLDNVHQVMSKATVSPILPLTTYRISELEKAFRSLQTGKAMGKIVVVPHKDDQVKAVAANVGSSILKADASYVLIGGTGGLGRSMAKWMSSKGARNIVLVSRSASINDKVQALIDELAADGTTISVKACDVSSVQSVDNLVNQEMKGMPPIRGVVHGAMVLRDMLFENMTLDDFQAVTSSKVEGAWNLHHALHDSPLDFFIALSSVAGVIGNRGQAAYAAANVFLDGFMEYRRSQGLPGTTIDLTAVRDVGYLAEVDSKRQQEVLKNIGTDGMEEAQVLALFAAAITGDLSKSCSGQCITGLSLNDSLDHFWAQDAKFSTLYEAAKEIHGSSPGCDGPSLPLNVQLANAPSKDEALVICYEALAAKLAQVLVISLEDMDPGITVASLGLDSLVAIEIRNWIAREANANVQVLELLSSGSLMALAEIIFNKSST</sequence>
<feature type="active site" description="Proton donor; for dehydratase activity" evidence="6">
    <location>
        <position position="1153"/>
    </location>
</feature>
<dbReference type="InterPro" id="IPR020807">
    <property type="entry name" value="PKS_DH"/>
</dbReference>
<dbReference type="SMART" id="SM00823">
    <property type="entry name" value="PKS_PP"/>
    <property type="match status" value="1"/>
</dbReference>
<dbReference type="SMART" id="SM00826">
    <property type="entry name" value="PKS_DH"/>
    <property type="match status" value="1"/>
</dbReference>
<evidence type="ECO:0000259" key="10">
    <source>
        <dbReference type="PROSITE" id="PS52019"/>
    </source>
</evidence>
<dbReference type="SUPFAM" id="SSF53901">
    <property type="entry name" value="Thiolase-like"/>
    <property type="match status" value="1"/>
</dbReference>
<dbReference type="GO" id="GO:0008168">
    <property type="term" value="F:methyltransferase activity"/>
    <property type="evidence" value="ECO:0007669"/>
    <property type="project" value="UniProtKB-KW"/>
</dbReference>
<proteinExistence type="predicted"/>
<dbReference type="GO" id="GO:1901336">
    <property type="term" value="P:lactone biosynthetic process"/>
    <property type="evidence" value="ECO:0007669"/>
    <property type="project" value="UniProtKB-ARBA"/>
</dbReference>
<dbReference type="PROSITE" id="PS52004">
    <property type="entry name" value="KS3_2"/>
    <property type="match status" value="1"/>
</dbReference>
<dbReference type="InterPro" id="IPR049900">
    <property type="entry name" value="PKS_mFAS_DH"/>
</dbReference>
<organism evidence="11 12">
    <name type="scientific">Penicillium cinerascens</name>
    <dbReference type="NCBI Taxonomy" id="70096"/>
    <lineage>
        <taxon>Eukaryota</taxon>
        <taxon>Fungi</taxon>
        <taxon>Dikarya</taxon>
        <taxon>Ascomycota</taxon>
        <taxon>Pezizomycotina</taxon>
        <taxon>Eurotiomycetes</taxon>
        <taxon>Eurotiomycetidae</taxon>
        <taxon>Eurotiales</taxon>
        <taxon>Aspergillaceae</taxon>
        <taxon>Penicillium</taxon>
    </lineage>
</organism>
<dbReference type="InterPro" id="IPR001227">
    <property type="entry name" value="Ac_transferase_dom_sf"/>
</dbReference>
<dbReference type="Pfam" id="PF16197">
    <property type="entry name" value="KAsynt_C_assoc"/>
    <property type="match status" value="1"/>
</dbReference>
<dbReference type="GeneID" id="83179408"/>
<keyword evidence="5" id="KW-0511">Multifunctional enzyme</keyword>
<dbReference type="Pfam" id="PF00109">
    <property type="entry name" value="ketoacyl-synt"/>
    <property type="match status" value="1"/>
</dbReference>
<feature type="domain" description="Ketosynthase family 3 (KS3)" evidence="9">
    <location>
        <begin position="14"/>
        <end position="439"/>
    </location>
</feature>
<dbReference type="PROSITE" id="PS00012">
    <property type="entry name" value="PHOSPHOPANTETHEINE"/>
    <property type="match status" value="1"/>
</dbReference>
<feature type="domain" description="PKS/mFAS DH" evidence="10">
    <location>
        <begin position="925"/>
        <end position="1244"/>
    </location>
</feature>
<feature type="compositionally biased region" description="Polar residues" evidence="7">
    <location>
        <begin position="1294"/>
        <end position="1344"/>
    </location>
</feature>
<dbReference type="InterPro" id="IPR049551">
    <property type="entry name" value="PKS_DH_C"/>
</dbReference>
<keyword evidence="4" id="KW-0808">Transferase</keyword>
<dbReference type="GO" id="GO:0004315">
    <property type="term" value="F:3-oxoacyl-[acyl-carrier-protein] synthase activity"/>
    <property type="evidence" value="ECO:0007669"/>
    <property type="project" value="InterPro"/>
</dbReference>
<evidence type="ECO:0000256" key="7">
    <source>
        <dbReference type="SAM" id="MobiDB-lite"/>
    </source>
</evidence>
<evidence type="ECO:0000259" key="9">
    <source>
        <dbReference type="PROSITE" id="PS52004"/>
    </source>
</evidence>
<dbReference type="InterPro" id="IPR009081">
    <property type="entry name" value="PP-bd_ACP"/>
</dbReference>
<evidence type="ECO:0000256" key="1">
    <source>
        <dbReference type="ARBA" id="ARBA00022450"/>
    </source>
</evidence>
<reference evidence="11" key="2">
    <citation type="journal article" date="2023" name="IMA Fungus">
        <title>Comparative genomic study of the Penicillium genus elucidates a diverse pangenome and 15 lateral gene transfer events.</title>
        <authorList>
            <person name="Petersen C."/>
            <person name="Sorensen T."/>
            <person name="Nielsen M.R."/>
            <person name="Sondergaard T.E."/>
            <person name="Sorensen J.L."/>
            <person name="Fitzpatrick D.A."/>
            <person name="Frisvad J.C."/>
            <person name="Nielsen K.L."/>
        </authorList>
    </citation>
    <scope>NUCLEOTIDE SEQUENCE</scope>
    <source>
        <strain evidence="11">IBT 15544</strain>
    </source>
</reference>
<dbReference type="Gene3D" id="3.10.129.110">
    <property type="entry name" value="Polyketide synthase dehydratase"/>
    <property type="match status" value="1"/>
</dbReference>
<reference evidence="11" key="1">
    <citation type="submission" date="2022-12" db="EMBL/GenBank/DDBJ databases">
        <authorList>
            <person name="Petersen C."/>
        </authorList>
    </citation>
    <scope>NUCLEOTIDE SEQUENCE</scope>
    <source>
        <strain evidence="11">IBT 15544</strain>
    </source>
</reference>
<dbReference type="InterPro" id="IPR036736">
    <property type="entry name" value="ACP-like_sf"/>
</dbReference>
<dbReference type="CDD" id="cd05195">
    <property type="entry name" value="enoyl_red"/>
    <property type="match status" value="1"/>
</dbReference>
<dbReference type="Pfam" id="PF02801">
    <property type="entry name" value="Ketoacyl-synt_C"/>
    <property type="match status" value="1"/>
</dbReference>
<evidence type="ECO:0000256" key="2">
    <source>
        <dbReference type="ARBA" id="ARBA00022553"/>
    </source>
</evidence>
<dbReference type="FunFam" id="3.40.50.720:FF:000209">
    <property type="entry name" value="Polyketide synthase Pks12"/>
    <property type="match status" value="1"/>
</dbReference>
<dbReference type="GO" id="GO:0032259">
    <property type="term" value="P:methylation"/>
    <property type="evidence" value="ECO:0007669"/>
    <property type="project" value="UniProtKB-KW"/>
</dbReference>
<feature type="region of interest" description="N-terminal hotdog fold" evidence="6">
    <location>
        <begin position="925"/>
        <end position="1060"/>
    </location>
</feature>
<dbReference type="InterPro" id="IPR020806">
    <property type="entry name" value="PKS_PP-bd"/>
</dbReference>
<dbReference type="SUPFAM" id="SSF50129">
    <property type="entry name" value="GroES-like"/>
    <property type="match status" value="1"/>
</dbReference>
<dbReference type="Gene3D" id="3.30.70.3290">
    <property type="match status" value="1"/>
</dbReference>
<evidence type="ECO:0000256" key="4">
    <source>
        <dbReference type="ARBA" id="ARBA00022679"/>
    </source>
</evidence>
<evidence type="ECO:0000256" key="5">
    <source>
        <dbReference type="ARBA" id="ARBA00023268"/>
    </source>
</evidence>